<dbReference type="STRING" id="452638.Pnec_0779"/>
<accession>B1XUG7</accession>
<protein>
    <submittedName>
        <fullName evidence="1">Uncharacterized protein</fullName>
    </submittedName>
</protein>
<reference evidence="1" key="1">
    <citation type="submission" date="2008-03" db="EMBL/GenBank/DDBJ databases">
        <title>Complete sequence of Polynucleobacter necessarius STIR1.</title>
        <authorList>
            <consortium name="US DOE Joint Genome Institute"/>
            <person name="Copeland A."/>
            <person name="Lucas S."/>
            <person name="Lapidus A."/>
            <person name="Barry K."/>
            <person name="Detter J.C."/>
            <person name="Glavina del Rio T."/>
            <person name="Hammon N."/>
            <person name="Israni S."/>
            <person name="Dalin E."/>
            <person name="Tice H."/>
            <person name="Pitluck S."/>
            <person name="Chain P."/>
            <person name="Malfatti S."/>
            <person name="Shin M."/>
            <person name="Vergez L."/>
            <person name="Schmutz J."/>
            <person name="Larimer F."/>
            <person name="Land M."/>
            <person name="Hauser L."/>
            <person name="Kyrpides N."/>
            <person name="Kim E."/>
            <person name="Hahn M."/>
            <person name="Richardson P."/>
        </authorList>
    </citation>
    <scope>NUCLEOTIDE SEQUENCE [LARGE SCALE GENOMIC DNA]</scope>
    <source>
        <strain evidence="1">STIR1</strain>
    </source>
</reference>
<dbReference type="KEGG" id="pne:Pnec_0779"/>
<evidence type="ECO:0000313" key="1">
    <source>
        <dbReference type="EMBL" id="ACB43994.1"/>
    </source>
</evidence>
<proteinExistence type="predicted"/>
<dbReference type="HOGENOM" id="CLU_1979501_0_0_4"/>
<dbReference type="AlphaFoldDB" id="B1XUG7"/>
<gene>
    <name evidence="1" type="ordered locus">Pnec_0779</name>
</gene>
<organism evidence="1">
    <name type="scientific">Polynucleobacter necessarius subsp. necessarius (strain STIR1)</name>
    <dbReference type="NCBI Taxonomy" id="452638"/>
    <lineage>
        <taxon>Bacteria</taxon>
        <taxon>Pseudomonadati</taxon>
        <taxon>Pseudomonadota</taxon>
        <taxon>Betaproteobacteria</taxon>
        <taxon>Burkholderiales</taxon>
        <taxon>Burkholderiaceae</taxon>
        <taxon>Polynucleobacter</taxon>
    </lineage>
</organism>
<sequence>MDITFSGSTTTINSTYQSSGTPSVTFYNGSGGTFTYTGEVTYANSTSSSSPTYALLWSGGFNDQARSLSLSAGATITVYVDGVGSSVINTFTNSSISAQTYTLSATSGSAFILSGGGASAALLLAQ</sequence>
<dbReference type="EMBL" id="CP001010">
    <property type="protein sequence ID" value="ACB43994.1"/>
    <property type="molecule type" value="Genomic_DNA"/>
</dbReference>
<name>B1XUG7_POLNS</name>